<evidence type="ECO:0000313" key="2">
    <source>
        <dbReference type="Proteomes" id="UP000584867"/>
    </source>
</evidence>
<dbReference type="EMBL" id="JACHIO010000001">
    <property type="protein sequence ID" value="MBB5062052.1"/>
    <property type="molecule type" value="Genomic_DNA"/>
</dbReference>
<evidence type="ECO:0000313" key="1">
    <source>
        <dbReference type="EMBL" id="MBB5062052.1"/>
    </source>
</evidence>
<name>A0A7W7ZLR1_9BACT</name>
<dbReference type="RefSeq" id="WP_223295381.1">
    <property type="nucleotide sequence ID" value="NZ_JACHIO010000001.1"/>
</dbReference>
<gene>
    <name evidence="1" type="ORF">HDF15_000377</name>
</gene>
<reference evidence="1 2" key="1">
    <citation type="submission" date="2020-08" db="EMBL/GenBank/DDBJ databases">
        <title>Genomic Encyclopedia of Type Strains, Phase IV (KMG-V): Genome sequencing to study the core and pangenomes of soil and plant-associated prokaryotes.</title>
        <authorList>
            <person name="Whitman W."/>
        </authorList>
    </citation>
    <scope>NUCLEOTIDE SEQUENCE [LARGE SCALE GENOMIC DNA]</scope>
    <source>
        <strain evidence="1 2">X5P3</strain>
    </source>
</reference>
<dbReference type="AlphaFoldDB" id="A0A7W7ZLR1"/>
<accession>A0A7W7ZLR1</accession>
<dbReference type="Proteomes" id="UP000584867">
    <property type="component" value="Unassembled WGS sequence"/>
</dbReference>
<sequence>MSVEVGSQQADLDEKVLLESLGAALTVLSRLSQSDREAVRDIVTTLTRGMGV</sequence>
<comment type="caution">
    <text evidence="1">The sequence shown here is derived from an EMBL/GenBank/DDBJ whole genome shotgun (WGS) entry which is preliminary data.</text>
</comment>
<organism evidence="1 2">
    <name type="scientific">Granulicella mallensis</name>
    <dbReference type="NCBI Taxonomy" id="940614"/>
    <lineage>
        <taxon>Bacteria</taxon>
        <taxon>Pseudomonadati</taxon>
        <taxon>Acidobacteriota</taxon>
        <taxon>Terriglobia</taxon>
        <taxon>Terriglobales</taxon>
        <taxon>Acidobacteriaceae</taxon>
        <taxon>Granulicella</taxon>
    </lineage>
</organism>
<protein>
    <submittedName>
        <fullName evidence="1">Uncharacterized protein</fullName>
    </submittedName>
</protein>
<proteinExistence type="predicted"/>